<dbReference type="Pfam" id="PF17910">
    <property type="entry name" value="FeoB_Cyto"/>
    <property type="match status" value="1"/>
</dbReference>
<protein>
    <recommendedName>
        <fullName evidence="12 15">Ferrous iron transport protein B</fullName>
    </recommendedName>
</protein>
<dbReference type="CDD" id="cd01879">
    <property type="entry name" value="FeoB"/>
    <property type="match status" value="1"/>
</dbReference>
<feature type="transmembrane region" description="Helical" evidence="15">
    <location>
        <begin position="662"/>
        <end position="682"/>
    </location>
</feature>
<comment type="function">
    <text evidence="15">Probable transporter of a GTP-driven Fe(2+) uptake system.</text>
</comment>
<dbReference type="InterPro" id="IPR011642">
    <property type="entry name" value="Gate_dom"/>
</dbReference>
<feature type="binding site" evidence="14">
    <location>
        <position position="23"/>
    </location>
    <ligand>
        <name>Mg(2+)</name>
        <dbReference type="ChEBI" id="CHEBI:18420"/>
        <label>2</label>
    </ligand>
</feature>
<dbReference type="InterPro" id="IPR003373">
    <property type="entry name" value="Fe2_transport_prot-B"/>
</dbReference>
<dbReference type="GO" id="GO:0015093">
    <property type="term" value="F:ferrous iron transmembrane transporter activity"/>
    <property type="evidence" value="ECO:0007669"/>
    <property type="project" value="UniProtKB-UniRule"/>
</dbReference>
<feature type="binding site" evidence="13">
    <location>
        <begin position="117"/>
        <end position="120"/>
    </location>
    <ligand>
        <name>GTP</name>
        <dbReference type="ChEBI" id="CHEBI:37565"/>
        <label>1</label>
    </ligand>
</feature>
<feature type="transmembrane region" description="Helical" evidence="15">
    <location>
        <begin position="275"/>
        <end position="293"/>
    </location>
</feature>
<dbReference type="KEGG" id="vih:AB0763_09375"/>
<evidence type="ECO:0000256" key="15">
    <source>
        <dbReference type="RuleBase" id="RU362098"/>
    </source>
</evidence>
<evidence type="ECO:0000256" key="1">
    <source>
        <dbReference type="ARBA" id="ARBA00004651"/>
    </source>
</evidence>
<evidence type="ECO:0000256" key="6">
    <source>
        <dbReference type="ARBA" id="ARBA00022741"/>
    </source>
</evidence>
<feature type="binding site" evidence="13">
    <location>
        <begin position="34"/>
        <end position="38"/>
    </location>
    <ligand>
        <name>GTP</name>
        <dbReference type="ChEBI" id="CHEBI:37565"/>
        <label>1</label>
    </ligand>
</feature>
<feature type="transmembrane region" description="Helical" evidence="15">
    <location>
        <begin position="383"/>
        <end position="406"/>
    </location>
</feature>
<sequence length="758" mass="83779">MSVTLLSVGNPNSGKTTFFNSLTGSNQQVGNWPGVTVEKKVGCYQHGNQKVEVIDLPGLYAMESEKTSVDEMIASHAIWQHDAEMIINVVDATCLERSLYLTLQLRELNRPMVVVLNKMDALRKSGRDIDHAVLSRALGCPVFALSAFNPDDVVRFKAQLDGLLQQKVSLTEIQIDYDSELTAVLDGIVQTASRPSKHNHMGVALRLLEGDLQAWQYIPSECHTEISTQLAHHNIDVELFIAQAKYQWIYQTCLDCVNIYRLDTVSWTEKIDRLILNRFLGIPLLLVVMYLMFMVSINIGSAFIDFFDIAVGAILVDGSKALLTPYLPDWLVTLLAEGIGGGVQTVATFIPVVTCLYLCLSVIESSGYMARAAFVLDKMMQGLGLPGKAFVPLVLGFGCNVPSVMATRTLERERERRLTAAMVPFMSCGARLPVYALFAASFFPQQGQNVVFGLYLLGIGAALFTGWFLSKTVLAGQSHHSMIELPRYEWPRMKHVMVKTWHKLKRFILGAGKVIVLVVAVLNVLNSVSLDGTLDNQTNGQSVLAKASQWVTPAFEPMGIESDNWPATVGIITGVFAKEAVVGTLNTLYVQNSSPDPHWSLSEQLQTAWRSIGDNLTSLSFFDPLGLEVGDLNTLSVAADEQGVDIGLYSTLQSHFAKGWSAFGYLVFVLLYTPCAAALGAYQREFGRGFTVFVALWTFALAYSAATVCFQVSQLSSSPLTAGLWLMFMIFLWTGVFFWLRFGRRVKRVLQGYQEVIL</sequence>
<evidence type="ECO:0000256" key="2">
    <source>
        <dbReference type="ARBA" id="ARBA00022448"/>
    </source>
</evidence>
<keyword evidence="11 15" id="KW-0472">Membrane</keyword>
<feature type="binding site" evidence="13">
    <location>
        <begin position="9"/>
        <end position="16"/>
    </location>
    <ligand>
        <name>GTP</name>
        <dbReference type="ChEBI" id="CHEBI:37565"/>
        <label>1</label>
    </ligand>
</feature>
<feature type="binding site" evidence="14">
    <location>
        <position position="24"/>
    </location>
    <ligand>
        <name>Mg(2+)</name>
        <dbReference type="ChEBI" id="CHEBI:18420"/>
        <label>2</label>
    </ligand>
</feature>
<feature type="binding site" evidence="14">
    <location>
        <position position="20"/>
    </location>
    <ligand>
        <name>Mg(2+)</name>
        <dbReference type="ChEBI" id="CHEBI:18420"/>
        <label>2</label>
    </ligand>
</feature>
<keyword evidence="3" id="KW-1003">Cell membrane</keyword>
<dbReference type="PRINTS" id="PR00326">
    <property type="entry name" value="GTP1OBG"/>
</dbReference>
<evidence type="ECO:0000256" key="9">
    <source>
        <dbReference type="ARBA" id="ARBA00023065"/>
    </source>
</evidence>
<evidence type="ECO:0000256" key="10">
    <source>
        <dbReference type="ARBA" id="ARBA00023134"/>
    </source>
</evidence>
<keyword evidence="5 15" id="KW-0812">Transmembrane</keyword>
<evidence type="ECO:0000259" key="16">
    <source>
        <dbReference type="PROSITE" id="PS51711"/>
    </source>
</evidence>
<dbReference type="InterPro" id="IPR041069">
    <property type="entry name" value="FeoB_Cyto"/>
</dbReference>
<evidence type="ECO:0000256" key="8">
    <source>
        <dbReference type="ARBA" id="ARBA00023004"/>
    </source>
</evidence>
<dbReference type="NCBIfam" id="NF007105">
    <property type="entry name" value="PRK09554.1"/>
    <property type="match status" value="1"/>
</dbReference>
<keyword evidence="7 15" id="KW-1133">Transmembrane helix</keyword>
<dbReference type="EMBL" id="CP162601">
    <property type="protein sequence ID" value="XDK24425.1"/>
    <property type="molecule type" value="Genomic_DNA"/>
</dbReference>
<dbReference type="Pfam" id="PF07670">
    <property type="entry name" value="Gate"/>
    <property type="match status" value="2"/>
</dbReference>
<dbReference type="Pfam" id="PF02421">
    <property type="entry name" value="FeoB_N"/>
    <property type="match status" value="1"/>
</dbReference>
<proteinExistence type="inferred from homology"/>
<dbReference type="GO" id="GO:0005886">
    <property type="term" value="C:plasma membrane"/>
    <property type="evidence" value="ECO:0007669"/>
    <property type="project" value="UniProtKB-SubCell"/>
</dbReference>
<keyword evidence="6 13" id="KW-0547">Nucleotide-binding</keyword>
<evidence type="ECO:0000313" key="17">
    <source>
        <dbReference type="EMBL" id="XDK24425.1"/>
    </source>
</evidence>
<dbReference type="GO" id="GO:0005525">
    <property type="term" value="F:GTP binding"/>
    <property type="evidence" value="ECO:0007669"/>
    <property type="project" value="UniProtKB-KW"/>
</dbReference>
<keyword evidence="14" id="KW-0479">Metal-binding</keyword>
<feature type="transmembrane region" description="Helical" evidence="15">
    <location>
        <begin position="418"/>
        <end position="438"/>
    </location>
</feature>
<dbReference type="SUPFAM" id="SSF52540">
    <property type="entry name" value="P-loop containing nucleoside triphosphate hydrolases"/>
    <property type="match status" value="1"/>
</dbReference>
<keyword evidence="9" id="KW-0406">Ion transport</keyword>
<dbReference type="Pfam" id="PF07664">
    <property type="entry name" value="FeoB_C"/>
    <property type="match status" value="1"/>
</dbReference>
<evidence type="ECO:0000256" key="7">
    <source>
        <dbReference type="ARBA" id="ARBA00022989"/>
    </source>
</evidence>
<dbReference type="InterPro" id="IPR030389">
    <property type="entry name" value="G_FEOB_dom"/>
</dbReference>
<keyword evidence="14" id="KW-0460">Magnesium</keyword>
<dbReference type="GO" id="GO:0046872">
    <property type="term" value="F:metal ion binding"/>
    <property type="evidence" value="ECO:0007669"/>
    <property type="project" value="UniProtKB-KW"/>
</dbReference>
<dbReference type="Gene3D" id="3.40.50.300">
    <property type="entry name" value="P-loop containing nucleotide triphosphate hydrolases"/>
    <property type="match status" value="1"/>
</dbReference>
<evidence type="ECO:0000256" key="3">
    <source>
        <dbReference type="ARBA" id="ARBA00022475"/>
    </source>
</evidence>
<feature type="transmembrane region" description="Helical" evidence="15">
    <location>
        <begin position="507"/>
        <end position="525"/>
    </location>
</feature>
<evidence type="ECO:0000256" key="5">
    <source>
        <dbReference type="ARBA" id="ARBA00022692"/>
    </source>
</evidence>
<dbReference type="InterPro" id="IPR050860">
    <property type="entry name" value="FeoB_GTPase"/>
</dbReference>
<comment type="similarity">
    <text evidence="15">Belongs to the TRAFAC class TrmE-Era-EngA-EngB-Septin-like GTPase superfamily. FeoB GTPase (TC 9.A.8) family.</text>
</comment>
<dbReference type="PANTHER" id="PTHR43185:SF1">
    <property type="entry name" value="FE(2+) TRANSPORTER FEOB"/>
    <property type="match status" value="1"/>
</dbReference>
<dbReference type="AlphaFoldDB" id="A0AB39HCX7"/>
<feature type="transmembrane region" description="Helical" evidence="15">
    <location>
        <begin position="719"/>
        <end position="740"/>
    </location>
</feature>
<dbReference type="InterPro" id="IPR006073">
    <property type="entry name" value="GTP-bd"/>
</dbReference>
<evidence type="ECO:0000256" key="13">
    <source>
        <dbReference type="PIRSR" id="PIRSR603373-1"/>
    </source>
</evidence>
<evidence type="ECO:0000256" key="12">
    <source>
        <dbReference type="NCBIfam" id="TIGR00437"/>
    </source>
</evidence>
<feature type="transmembrane region" description="Helical" evidence="15">
    <location>
        <begin position="450"/>
        <end position="469"/>
    </location>
</feature>
<gene>
    <name evidence="17" type="primary">feoB</name>
    <name evidence="17" type="ORF">AB0763_09375</name>
</gene>
<comment type="subcellular location">
    <subcellularLocation>
        <location evidence="15">Cell inner membrane</location>
        <topology evidence="15">Multi-pass membrane protein</topology>
    </subcellularLocation>
    <subcellularLocation>
        <location evidence="1">Cell membrane</location>
        <topology evidence="1">Multi-pass membrane protein</topology>
    </subcellularLocation>
</comment>
<feature type="domain" description="FeoB-type G" evidence="16">
    <location>
        <begin position="2"/>
        <end position="166"/>
    </location>
</feature>
<dbReference type="PROSITE" id="PS51711">
    <property type="entry name" value="G_FEOB"/>
    <property type="match status" value="1"/>
</dbReference>
<dbReference type="RefSeq" id="WP_306100483.1">
    <property type="nucleotide sequence ID" value="NZ_CP162601.1"/>
</dbReference>
<evidence type="ECO:0000256" key="4">
    <source>
        <dbReference type="ARBA" id="ARBA00022496"/>
    </source>
</evidence>
<dbReference type="NCBIfam" id="TIGR00437">
    <property type="entry name" value="feoB"/>
    <property type="match status" value="1"/>
</dbReference>
<feature type="transmembrane region" description="Helical" evidence="15">
    <location>
        <begin position="330"/>
        <end position="363"/>
    </location>
</feature>
<feature type="binding site" evidence="14">
    <location>
        <position position="21"/>
    </location>
    <ligand>
        <name>Mg(2+)</name>
        <dbReference type="ChEBI" id="CHEBI:18420"/>
        <label>2</label>
    </ligand>
</feature>
<evidence type="ECO:0000256" key="14">
    <source>
        <dbReference type="PIRSR" id="PIRSR603373-2"/>
    </source>
</evidence>
<keyword evidence="8 15" id="KW-0408">Iron</keyword>
<accession>A0AB39HCX7</accession>
<feature type="transmembrane region" description="Helical" evidence="15">
    <location>
        <begin position="689"/>
        <end position="713"/>
    </location>
</feature>
<dbReference type="InterPro" id="IPR011640">
    <property type="entry name" value="Fe2_transport_prot_B_C"/>
</dbReference>
<evidence type="ECO:0000256" key="11">
    <source>
        <dbReference type="ARBA" id="ARBA00023136"/>
    </source>
</evidence>
<keyword evidence="10 13" id="KW-0342">GTP-binding</keyword>
<feature type="binding site" evidence="13">
    <location>
        <begin position="55"/>
        <end position="58"/>
    </location>
    <ligand>
        <name>GTP</name>
        <dbReference type="ChEBI" id="CHEBI:37565"/>
        <label>1</label>
    </ligand>
</feature>
<dbReference type="PANTHER" id="PTHR43185">
    <property type="entry name" value="FERROUS IRON TRANSPORT PROTEIN B"/>
    <property type="match status" value="1"/>
</dbReference>
<organism evidence="17">
    <name type="scientific">Vibrio sp. HB236076</name>
    <dbReference type="NCBI Taxonomy" id="3232307"/>
    <lineage>
        <taxon>Bacteria</taxon>
        <taxon>Pseudomonadati</taxon>
        <taxon>Pseudomonadota</taxon>
        <taxon>Gammaproteobacteria</taxon>
        <taxon>Vibrionales</taxon>
        <taxon>Vibrionaceae</taxon>
        <taxon>Vibrio</taxon>
    </lineage>
</organism>
<reference evidence="17" key="1">
    <citation type="submission" date="2024-07" db="EMBL/GenBank/DDBJ databases">
        <title>Genome Analysis of a Potential Novel Vibrio Species Secreting pH- and Thermo-stable Alginate Lyase and its Application in Producing Alginate Oligosaccharides.</title>
        <authorList>
            <person name="Huang H."/>
            <person name="Bao K."/>
        </authorList>
    </citation>
    <scope>NUCLEOTIDE SEQUENCE</scope>
    <source>
        <strain evidence="17">HB236076</strain>
    </source>
</reference>
<dbReference type="InterPro" id="IPR027417">
    <property type="entry name" value="P-loop_NTPase"/>
</dbReference>
<dbReference type="Gene3D" id="1.10.287.1770">
    <property type="match status" value="1"/>
</dbReference>
<keyword evidence="2 15" id="KW-0813">Transport</keyword>
<keyword evidence="4 15" id="KW-0410">Iron transport</keyword>
<name>A0AB39HCX7_9VIBR</name>